<dbReference type="GO" id="GO:0042973">
    <property type="term" value="F:glucan endo-1,3-beta-D-glucosidase activity"/>
    <property type="evidence" value="ECO:0007669"/>
    <property type="project" value="UniProtKB-EC"/>
</dbReference>
<dbReference type="GO" id="GO:0005886">
    <property type="term" value="C:plasma membrane"/>
    <property type="evidence" value="ECO:0007669"/>
    <property type="project" value="UniProtKB-SubCell"/>
</dbReference>
<comment type="function">
    <text evidence="16">Glucanases play a role in cell expansion during growth, in cell-cell fusion during mating, and in spore release during sporulation. This enzyme may be involved in beta-glucan degradation. Active on laminarin and lichenan.</text>
</comment>
<feature type="chain" id="PRO_5013366708" description="glucan endo-1,3-beta-D-glucosidase" evidence="20">
    <location>
        <begin position="20"/>
        <end position="287"/>
    </location>
</feature>
<keyword evidence="7" id="KW-0134">Cell wall</keyword>
<reference evidence="21" key="1">
    <citation type="journal article" date="2016" name="Proc. Natl. Acad. Sci. U.S.A.">
        <title>Lipid metabolic changes in an early divergent fungus govern the establishment of a mutualistic symbiosis with endobacteria.</title>
        <authorList>
            <person name="Lastovetsky O.A."/>
            <person name="Gaspar M.L."/>
            <person name="Mondo S.J."/>
            <person name="LaButti K.M."/>
            <person name="Sandor L."/>
            <person name="Grigoriev I.V."/>
            <person name="Henry S.A."/>
            <person name="Pawlowska T.E."/>
        </authorList>
    </citation>
    <scope>NUCLEOTIDE SEQUENCE [LARGE SCALE GENOMIC DNA]</scope>
    <source>
        <strain evidence="21">ATCC 52814</strain>
    </source>
</reference>
<dbReference type="Pfam" id="PF00332">
    <property type="entry name" value="Glyco_hydro_17"/>
    <property type="match status" value="1"/>
</dbReference>
<keyword evidence="13" id="KW-0119">Carbohydrate metabolism</keyword>
<evidence type="ECO:0000256" key="12">
    <source>
        <dbReference type="ARBA" id="ARBA00023180"/>
    </source>
</evidence>
<comment type="catalytic activity">
    <reaction evidence="1">
        <text>Hydrolysis of (1-&gt;3)-beta-D-glucosidic linkages in (1-&gt;3)-beta-D-glucans.</text>
        <dbReference type="EC" id="3.2.1.39"/>
    </reaction>
</comment>
<evidence type="ECO:0000256" key="8">
    <source>
        <dbReference type="ARBA" id="ARBA00022525"/>
    </source>
</evidence>
<dbReference type="InterPro" id="IPR050732">
    <property type="entry name" value="Beta-glucan_modifiers"/>
</dbReference>
<evidence type="ECO:0000256" key="20">
    <source>
        <dbReference type="SAM" id="SignalP"/>
    </source>
</evidence>
<dbReference type="GO" id="GO:0000272">
    <property type="term" value="P:polysaccharide catabolic process"/>
    <property type="evidence" value="ECO:0007669"/>
    <property type="project" value="UniProtKB-KW"/>
</dbReference>
<comment type="similarity">
    <text evidence="4 19">Belongs to the glycosyl hydrolase 17 family.</text>
</comment>
<dbReference type="PANTHER" id="PTHR16631:SF17">
    <property type="entry name" value="GLUCAN ENDO-1,3-BETA-GLUCOSIDASE BTGC"/>
    <property type="match status" value="1"/>
</dbReference>
<keyword evidence="12" id="KW-0325">Glycoprotein</keyword>
<dbReference type="Gene3D" id="3.20.20.80">
    <property type="entry name" value="Glycosidases"/>
    <property type="match status" value="2"/>
</dbReference>
<dbReference type="EC" id="3.2.1.39" evidence="5"/>
<keyword evidence="9 20" id="KW-0732">Signal</keyword>
<dbReference type="InterPro" id="IPR000490">
    <property type="entry name" value="Glyco_hydro_17"/>
</dbReference>
<dbReference type="OrthoDB" id="77201at2759"/>
<feature type="signal peptide" evidence="20">
    <location>
        <begin position="1"/>
        <end position="19"/>
    </location>
</feature>
<dbReference type="InterPro" id="IPR017853">
    <property type="entry name" value="GH"/>
</dbReference>
<accession>A0A1X0QLS3</accession>
<evidence type="ECO:0000256" key="14">
    <source>
        <dbReference type="ARBA" id="ARBA00023316"/>
    </source>
</evidence>
<dbReference type="GO" id="GO:0005576">
    <property type="term" value="C:extracellular region"/>
    <property type="evidence" value="ECO:0007669"/>
    <property type="project" value="TreeGrafter"/>
</dbReference>
<dbReference type="GO" id="GO:0009986">
    <property type="term" value="C:cell surface"/>
    <property type="evidence" value="ECO:0007669"/>
    <property type="project" value="TreeGrafter"/>
</dbReference>
<keyword evidence="15" id="KW-0624">Polysaccharide degradation</keyword>
<keyword evidence="11" id="KW-0472">Membrane</keyword>
<evidence type="ECO:0000256" key="7">
    <source>
        <dbReference type="ARBA" id="ARBA00022512"/>
    </source>
</evidence>
<dbReference type="GO" id="GO:0071555">
    <property type="term" value="P:cell wall organization"/>
    <property type="evidence" value="ECO:0007669"/>
    <property type="project" value="UniProtKB-KW"/>
</dbReference>
<evidence type="ECO:0000256" key="15">
    <source>
        <dbReference type="ARBA" id="ARBA00023326"/>
    </source>
</evidence>
<organism evidence="21">
    <name type="scientific">Rhizopus microsporus var. microsporus</name>
    <dbReference type="NCBI Taxonomy" id="86635"/>
    <lineage>
        <taxon>Eukaryota</taxon>
        <taxon>Fungi</taxon>
        <taxon>Fungi incertae sedis</taxon>
        <taxon>Mucoromycota</taxon>
        <taxon>Mucoromycotina</taxon>
        <taxon>Mucoromycetes</taxon>
        <taxon>Mucorales</taxon>
        <taxon>Mucorineae</taxon>
        <taxon>Rhizopodaceae</taxon>
        <taxon>Rhizopus</taxon>
    </lineage>
</organism>
<dbReference type="PANTHER" id="PTHR16631">
    <property type="entry name" value="GLUCAN 1,3-BETA-GLUCOSIDASE"/>
    <property type="match status" value="1"/>
</dbReference>
<dbReference type="GO" id="GO:0009277">
    <property type="term" value="C:fungal-type cell wall"/>
    <property type="evidence" value="ECO:0007669"/>
    <property type="project" value="TreeGrafter"/>
</dbReference>
<dbReference type="VEuPathDB" id="FungiDB:BCV72DRAFT_237458"/>
<evidence type="ECO:0000256" key="1">
    <source>
        <dbReference type="ARBA" id="ARBA00000382"/>
    </source>
</evidence>
<evidence type="ECO:0000256" key="6">
    <source>
        <dbReference type="ARBA" id="ARBA00022475"/>
    </source>
</evidence>
<dbReference type="Proteomes" id="UP000242414">
    <property type="component" value="Unassembled WGS sequence"/>
</dbReference>
<evidence type="ECO:0000256" key="10">
    <source>
        <dbReference type="ARBA" id="ARBA00022801"/>
    </source>
</evidence>
<keyword evidence="10 21" id="KW-0378">Hydrolase</keyword>
<dbReference type="EMBL" id="KV922354">
    <property type="protein sequence ID" value="ORE00704.1"/>
    <property type="molecule type" value="Genomic_DNA"/>
</dbReference>
<evidence type="ECO:0000256" key="9">
    <source>
        <dbReference type="ARBA" id="ARBA00022729"/>
    </source>
</evidence>
<evidence type="ECO:0000256" key="5">
    <source>
        <dbReference type="ARBA" id="ARBA00012780"/>
    </source>
</evidence>
<evidence type="ECO:0000256" key="16">
    <source>
        <dbReference type="ARBA" id="ARBA00037649"/>
    </source>
</evidence>
<comment type="subcellular location">
    <subcellularLocation>
        <location evidence="3">Cell membrane</location>
        <topology evidence="3">Single-pass type II membrane protein</topology>
    </subcellularLocation>
    <subcellularLocation>
        <location evidence="2">Secreted</location>
        <location evidence="2">Cell wall</location>
    </subcellularLocation>
</comment>
<gene>
    <name evidence="21" type="ORF">BCV72DRAFT_237458</name>
</gene>
<evidence type="ECO:0000256" key="13">
    <source>
        <dbReference type="ARBA" id="ARBA00023277"/>
    </source>
</evidence>
<dbReference type="SUPFAM" id="SSF51445">
    <property type="entry name" value="(Trans)glycosidases"/>
    <property type="match status" value="1"/>
</dbReference>
<evidence type="ECO:0000256" key="2">
    <source>
        <dbReference type="ARBA" id="ARBA00004191"/>
    </source>
</evidence>
<evidence type="ECO:0000256" key="17">
    <source>
        <dbReference type="ARBA" id="ARBA00042373"/>
    </source>
</evidence>
<protein>
    <recommendedName>
        <fullName evidence="5">glucan endo-1,3-beta-D-glucosidase</fullName>
        <ecNumber evidence="5">3.2.1.39</ecNumber>
    </recommendedName>
    <alternativeName>
        <fullName evidence="18">Endo-1,3-beta-glucanase btgC</fullName>
    </alternativeName>
    <alternativeName>
        <fullName evidence="17">Laminarinase btgC</fullName>
    </alternativeName>
</protein>
<dbReference type="AlphaFoldDB" id="A0A1X0QLS3"/>
<name>A0A1X0QLS3_RHIZD</name>
<evidence type="ECO:0000313" key="21">
    <source>
        <dbReference type="EMBL" id="ORE00704.1"/>
    </source>
</evidence>
<sequence length="287" mass="31487">MKLFSTAALFGLFSLAVSAADVFYGLNYGINTNACPSLDQLKADFTKIKQYTNRVRVFSLSPCNQGQLALQAANALGMNIYLGMWIDRPDTFASEMQALTNIINSGESLSRVDAVIVGSEVLYRNDTDANTLAQYIQKVKALVKPKGVSVTNADVYYKFPPVVVEQLDFLMMNAFPYWEGVTADQGANTLMQHYQSVVSIAQGKPVRISETGWPTAGDNFGASVPSAENQRLYLSNVLCQTRQKNIDMIWFSALDEPYKTGVEQHWGIMNSDGSLKSALSPITSLGC</sequence>
<proteinExistence type="inferred from homology"/>
<evidence type="ECO:0000256" key="19">
    <source>
        <dbReference type="RuleBase" id="RU004335"/>
    </source>
</evidence>
<evidence type="ECO:0000256" key="18">
    <source>
        <dbReference type="ARBA" id="ARBA00043078"/>
    </source>
</evidence>
<keyword evidence="8" id="KW-0964">Secreted</keyword>
<evidence type="ECO:0000256" key="3">
    <source>
        <dbReference type="ARBA" id="ARBA00004401"/>
    </source>
</evidence>
<keyword evidence="14" id="KW-0961">Cell wall biogenesis/degradation</keyword>
<evidence type="ECO:0000256" key="11">
    <source>
        <dbReference type="ARBA" id="ARBA00023136"/>
    </source>
</evidence>
<keyword evidence="6" id="KW-1003">Cell membrane</keyword>
<evidence type="ECO:0000256" key="4">
    <source>
        <dbReference type="ARBA" id="ARBA00008773"/>
    </source>
</evidence>